<sequence length="149" mass="16733">MEFKFRLLSIGLGHLQPRSPSRNVVALDIYSFVTSLAPEVVVKSAVLAPLFCITTLTKLDISSNSIQEFEQDIVNGYQGAEGSLNVELGFVVPFTTVIEDFLKSKSQEGVRVLLLIWDDPTYFKKHLGFGFIIVPELHCLRKISWTTKE</sequence>
<dbReference type="EMBL" id="JADFTS010000003">
    <property type="protein sequence ID" value="KAF9615861.1"/>
    <property type="molecule type" value="Genomic_DNA"/>
</dbReference>
<comment type="caution">
    <text evidence="1">The sequence shown here is derived from an EMBL/GenBank/DDBJ whole genome shotgun (WGS) entry which is preliminary data.</text>
</comment>
<evidence type="ECO:0000313" key="2">
    <source>
        <dbReference type="Proteomes" id="UP000631114"/>
    </source>
</evidence>
<organism evidence="1 2">
    <name type="scientific">Coptis chinensis</name>
    <dbReference type="NCBI Taxonomy" id="261450"/>
    <lineage>
        <taxon>Eukaryota</taxon>
        <taxon>Viridiplantae</taxon>
        <taxon>Streptophyta</taxon>
        <taxon>Embryophyta</taxon>
        <taxon>Tracheophyta</taxon>
        <taxon>Spermatophyta</taxon>
        <taxon>Magnoliopsida</taxon>
        <taxon>Ranunculales</taxon>
        <taxon>Ranunculaceae</taxon>
        <taxon>Coptidoideae</taxon>
        <taxon>Coptis</taxon>
    </lineage>
</organism>
<accession>A0A835IE01</accession>
<dbReference type="AlphaFoldDB" id="A0A835IE01"/>
<feature type="non-terminal residue" evidence="1">
    <location>
        <position position="149"/>
    </location>
</feature>
<dbReference type="Proteomes" id="UP000631114">
    <property type="component" value="Unassembled WGS sequence"/>
</dbReference>
<reference evidence="1 2" key="1">
    <citation type="submission" date="2020-10" db="EMBL/GenBank/DDBJ databases">
        <title>The Coptis chinensis genome and diversification of protoberbering-type alkaloids.</title>
        <authorList>
            <person name="Wang B."/>
            <person name="Shu S."/>
            <person name="Song C."/>
            <person name="Liu Y."/>
        </authorList>
    </citation>
    <scope>NUCLEOTIDE SEQUENCE [LARGE SCALE GENOMIC DNA]</scope>
    <source>
        <strain evidence="1">HL-2020</strain>
        <tissue evidence="1">Leaf</tissue>
    </source>
</reference>
<keyword evidence="2" id="KW-1185">Reference proteome</keyword>
<name>A0A835IE01_9MAGN</name>
<proteinExistence type="predicted"/>
<protein>
    <submittedName>
        <fullName evidence="1">Uncharacterized protein</fullName>
    </submittedName>
</protein>
<evidence type="ECO:0000313" key="1">
    <source>
        <dbReference type="EMBL" id="KAF9615861.1"/>
    </source>
</evidence>
<gene>
    <name evidence="1" type="ORF">IFM89_026749</name>
</gene>